<dbReference type="PROSITE" id="PS00198">
    <property type="entry name" value="4FE4S_FER_1"/>
    <property type="match status" value="2"/>
</dbReference>
<evidence type="ECO:0000313" key="10">
    <source>
        <dbReference type="EMBL" id="VCU10432.1"/>
    </source>
</evidence>
<dbReference type="InterPro" id="IPR029061">
    <property type="entry name" value="THDP-binding"/>
</dbReference>
<protein>
    <submittedName>
        <fullName evidence="10">Pyruvate-flavodoxin oxidoreductase</fullName>
    </submittedName>
</protein>
<dbReference type="OrthoDB" id="9794954at2"/>
<evidence type="ECO:0000256" key="3">
    <source>
        <dbReference type="ARBA" id="ARBA00022723"/>
    </source>
</evidence>
<dbReference type="EMBL" id="UWOC01000181">
    <property type="protein sequence ID" value="VCU10432.1"/>
    <property type="molecule type" value="Genomic_DNA"/>
</dbReference>
<keyword evidence="3" id="KW-0479">Metal-binding</keyword>
<dbReference type="CDD" id="cd07034">
    <property type="entry name" value="TPP_PYR_PFOR_IOR-alpha_like"/>
    <property type="match status" value="1"/>
</dbReference>
<keyword evidence="5" id="KW-0560">Oxidoreductase</keyword>
<dbReference type="GO" id="GO:0016903">
    <property type="term" value="F:oxidoreductase activity, acting on the aldehyde or oxo group of donors"/>
    <property type="evidence" value="ECO:0007669"/>
    <property type="project" value="InterPro"/>
</dbReference>
<dbReference type="SUPFAM" id="SSF52518">
    <property type="entry name" value="Thiamin diphosphate-binding fold (THDP-binding)"/>
    <property type="match status" value="2"/>
</dbReference>
<dbReference type="GO" id="GO:0030976">
    <property type="term" value="F:thiamine pyrophosphate binding"/>
    <property type="evidence" value="ECO:0007669"/>
    <property type="project" value="InterPro"/>
</dbReference>
<gene>
    <name evidence="10" type="primary">nifJ_2</name>
    <name evidence="10" type="ORF">RHODGE_RHODGE_04028</name>
</gene>
<dbReference type="InterPro" id="IPR011766">
    <property type="entry name" value="TPP_enzyme_TPP-bd"/>
</dbReference>
<keyword evidence="1" id="KW-0813">Transport</keyword>
<keyword evidence="6" id="KW-0408">Iron</keyword>
<keyword evidence="11" id="KW-1185">Reference proteome</keyword>
<keyword evidence="7" id="KW-0411">Iron-sulfur</keyword>
<dbReference type="Pfam" id="PF17147">
    <property type="entry name" value="PFOR_II"/>
    <property type="match status" value="1"/>
</dbReference>
<feature type="domain" description="4Fe-4S ferredoxin-type" evidence="9">
    <location>
        <begin position="967"/>
        <end position="996"/>
    </location>
</feature>
<dbReference type="InterPro" id="IPR050722">
    <property type="entry name" value="Pyruvate:ferred/Flavod_OxRd"/>
</dbReference>
<dbReference type="GO" id="GO:0006979">
    <property type="term" value="P:response to oxidative stress"/>
    <property type="evidence" value="ECO:0007669"/>
    <property type="project" value="TreeGrafter"/>
</dbReference>
<dbReference type="SUPFAM" id="SSF52922">
    <property type="entry name" value="TK C-terminal domain-like"/>
    <property type="match status" value="1"/>
</dbReference>
<dbReference type="SUPFAM" id="SSF54862">
    <property type="entry name" value="4Fe-4S ferredoxins"/>
    <property type="match status" value="1"/>
</dbReference>
<sequence length="1659" mass="179191">MNAKFPGISTVINGNGAVAQVMGHVCGGVIGYPITPSTEISEIYEAFRSAGGCNVWGKHPFFFEPEGEHSAQSGALGAALTGGKFVSNASSSQGILYGLESHYVTVGKKVGGFVLQVAARVVSKHSLNVMAGHDDVYALLPSGYTILFGSNPQEAADLAAISYKVSATSLIPVANAMDGFATSHMMSEALMPEPELLREFLGDPAGRIKCPTVAQEILFGAKGRVQQIRQWLARHETDVAPAQLTALRDWLDANADAVETDNAGALVETAAAHVPDELRARFRRQWLNAFEKGTRQLVPALVDVHNPGLTGGVQNQPDFQAGSVDHRTHFVRDVPRFVREAMAEYSALTGREYKPVKTYMCDDAEYVMVGLGSVTDDVEAVVEHLRRQGKKVGVVSVKLLQPFPEAELVEALKGKTAVTVLERSDVTALTSLVTQALFKAVENAAGPRHPGIAAIDRLPKMTTAIFGLGAHDLQPRHLIAAFKNMETANAPFVYLGSQFFAKDPSPRLAALQERLRAAYPETELMALETEPNPTLLPPSAFRVRFHSVGGYGTIATGKLLTDILAGVLDMHSKASPKYGSEKSGAPTNYYITLSPELVKITNAELEDVEIVVSPDHKVFSHTNPLRGLVEGGTFVLQSNLSPLEVWKELPKRARKTIRDKKIKVFVVDGFAVAKRHAPTPELETRMMGIAFIGAVCGHVDRIVADASRDAMVTKIRQQIAKKFGAKGAAVVEGNMAVIREGLEATQALDYTQPEFVEAETEAGVKALRSVAISAEMCRVAGNAPSEGVFDREYYEEMMAAPFRDGTIAEAPVLPGTGLFMPAGSAAWKDKGLFRRDVPEFVPDLCTGCMECTLVCPDAAIPNTVHDIHDLLLTGIKHLDLIEAQREAVRGQVYALSEAVREAYRSGKETKPLADVVVAAVAGLGLDNPTLERNLGKLAEVLASFPVARTRPFFDAMEKERPGTGGLYSVAIDPWKCSGCLECIDVCGPGALKAREQDAALLETLQARFEFLSKTANTPARFTEAALTADGDTKRLMLDRNNYYATTGGHGACRGCGEVTAIRLVTSTNNAIQAKRRKEHLRELETLIADLQAKLPAVQDDAARRERIAGVLTVLEKRLYLLESGPTGNGPASAVIANATGCSSVYASTFPFNPYNDPWVNSLFQDTPAVAKGMFEGLTASAVDDVKALRIARLELDDAYDPAVHDKLFRTFAWPQFTPEELSLLPTVISMGGDGATYDIGFGALSRLLATNTPVKVVVLNTGVYSNTGGQASTASLTGQDSDLARFGSAHQGKQEDRKELGLIAAFHPNVFVVQTSTALQQHFLQNVTRYLNHTASPAVLDVYTPCQAEHGIADAAASRRARLAVESRMNPVFVHDPGANPTRKGWFSLDGNPDLDKDWTTTTIEYVEDGATKLMDVPLTPAYFAQEETRFKKHFRKLAADVEAIPVDEYVALTAEQRTGKRTFVWATDHDKRLVRLEVSDTIVHLVEERRRYWRTLQYLAGRQIEKLDADHKVELDALKQRYDEAVKTQESTLDTIARAMSELAAASSAPAQAAGLADALAPFGAVPGAAAAPAAAAAKANGAAVPYIHDEDVASCTNCKTCYQQVPELFEKTKIVVDGAPKEVAHTIPGVLDTLQVTPELKARVARAAANCDAEIIR</sequence>
<dbReference type="GO" id="GO:0051539">
    <property type="term" value="F:4 iron, 4 sulfur cluster binding"/>
    <property type="evidence" value="ECO:0007669"/>
    <property type="project" value="UniProtKB-KW"/>
</dbReference>
<evidence type="ECO:0000256" key="1">
    <source>
        <dbReference type="ARBA" id="ARBA00022448"/>
    </source>
</evidence>
<evidence type="ECO:0000256" key="2">
    <source>
        <dbReference type="ARBA" id="ARBA00022485"/>
    </source>
</evidence>
<dbReference type="GO" id="GO:0046872">
    <property type="term" value="F:metal ion binding"/>
    <property type="evidence" value="ECO:0007669"/>
    <property type="project" value="UniProtKB-KW"/>
</dbReference>
<dbReference type="InterPro" id="IPR002869">
    <property type="entry name" value="Pyrv_flavodox_OxRed_cen"/>
</dbReference>
<keyword evidence="4" id="KW-0249">Electron transport</keyword>
<keyword evidence="8" id="KW-0175">Coiled coil</keyword>
<dbReference type="InterPro" id="IPR017896">
    <property type="entry name" value="4Fe4S_Fe-S-bd"/>
</dbReference>
<dbReference type="Pfam" id="PF01855">
    <property type="entry name" value="POR_N"/>
    <property type="match status" value="1"/>
</dbReference>
<dbReference type="RefSeq" id="WP_129610880.1">
    <property type="nucleotide sequence ID" value="NZ_UWOC01000181.1"/>
</dbReference>
<evidence type="ECO:0000256" key="7">
    <source>
        <dbReference type="ARBA" id="ARBA00023014"/>
    </source>
</evidence>
<dbReference type="PROSITE" id="PS51379">
    <property type="entry name" value="4FE4S_FER_2"/>
    <property type="match status" value="2"/>
</dbReference>
<dbReference type="Pfam" id="PF01558">
    <property type="entry name" value="POR"/>
    <property type="match status" value="1"/>
</dbReference>
<evidence type="ECO:0000256" key="5">
    <source>
        <dbReference type="ARBA" id="ARBA00023002"/>
    </source>
</evidence>
<proteinExistence type="predicted"/>
<evidence type="ECO:0000256" key="4">
    <source>
        <dbReference type="ARBA" id="ARBA00022982"/>
    </source>
</evidence>
<dbReference type="GO" id="GO:0044281">
    <property type="term" value="P:small molecule metabolic process"/>
    <property type="evidence" value="ECO:0007669"/>
    <property type="project" value="UniProtKB-ARBA"/>
</dbReference>
<dbReference type="InterPro" id="IPR019752">
    <property type="entry name" value="Pyrv/ketoisovalerate_OxRed_cat"/>
</dbReference>
<keyword evidence="10" id="KW-0670">Pyruvate</keyword>
<dbReference type="Proteomes" id="UP000289200">
    <property type="component" value="Unassembled WGS sequence"/>
</dbReference>
<dbReference type="Gene3D" id="3.40.50.920">
    <property type="match status" value="1"/>
</dbReference>
<dbReference type="PANTHER" id="PTHR32154">
    <property type="entry name" value="PYRUVATE-FLAVODOXIN OXIDOREDUCTASE-RELATED"/>
    <property type="match status" value="1"/>
</dbReference>
<feature type="domain" description="4Fe-4S ferredoxin-type" evidence="9">
    <location>
        <begin position="836"/>
        <end position="866"/>
    </location>
</feature>
<dbReference type="InterPro" id="IPR033412">
    <property type="entry name" value="PFOR_II"/>
</dbReference>
<dbReference type="InterPro" id="IPR009014">
    <property type="entry name" value="Transketo_C/PFOR_II"/>
</dbReference>
<feature type="coiled-coil region" evidence="8">
    <location>
        <begin position="1073"/>
        <end position="1100"/>
    </location>
</feature>
<dbReference type="PANTHER" id="PTHR32154:SF0">
    <property type="entry name" value="PYRUVATE-FLAVODOXIN OXIDOREDUCTASE-RELATED"/>
    <property type="match status" value="1"/>
</dbReference>
<dbReference type="Gene3D" id="3.40.920.10">
    <property type="entry name" value="Pyruvate-ferredoxin oxidoreductase, PFOR, domain III"/>
    <property type="match status" value="1"/>
</dbReference>
<reference evidence="11" key="1">
    <citation type="submission" date="2018-10" db="EMBL/GenBank/DDBJ databases">
        <authorList>
            <person name="Peiro R."/>
            <person name="Begona"/>
            <person name="Cbmso G."/>
            <person name="Lopez M."/>
            <person name="Gonzalez S."/>
            <person name="Sacristan E."/>
            <person name="Castillo E."/>
        </authorList>
    </citation>
    <scope>NUCLEOTIDE SEQUENCE [LARGE SCALE GENOMIC DNA]</scope>
</reference>
<evidence type="ECO:0000259" key="9">
    <source>
        <dbReference type="PROSITE" id="PS51379"/>
    </source>
</evidence>
<evidence type="ECO:0000256" key="6">
    <source>
        <dbReference type="ARBA" id="ARBA00023004"/>
    </source>
</evidence>
<organism evidence="10 11">
    <name type="scientific">Rhodoplanes serenus</name>
    <dbReference type="NCBI Taxonomy" id="200615"/>
    <lineage>
        <taxon>Bacteria</taxon>
        <taxon>Pseudomonadati</taxon>
        <taxon>Pseudomonadota</taxon>
        <taxon>Alphaproteobacteria</taxon>
        <taxon>Hyphomicrobiales</taxon>
        <taxon>Nitrobacteraceae</taxon>
        <taxon>Rhodoplanes</taxon>
    </lineage>
</organism>
<evidence type="ECO:0000313" key="11">
    <source>
        <dbReference type="Proteomes" id="UP000289200"/>
    </source>
</evidence>
<dbReference type="SUPFAM" id="SSF53323">
    <property type="entry name" value="Pyruvate-ferredoxin oxidoreductase, PFOR, domain III"/>
    <property type="match status" value="1"/>
</dbReference>
<dbReference type="InterPro" id="IPR017900">
    <property type="entry name" value="4Fe4S_Fe_S_CS"/>
</dbReference>
<dbReference type="Pfam" id="PF02775">
    <property type="entry name" value="TPP_enzyme_C"/>
    <property type="match status" value="1"/>
</dbReference>
<name>A0A3S4DHD1_9BRAD</name>
<keyword evidence="2" id="KW-0004">4Fe-4S</keyword>
<accession>A0A3S4DHD1</accession>
<evidence type="ECO:0000256" key="8">
    <source>
        <dbReference type="SAM" id="Coils"/>
    </source>
</evidence>
<dbReference type="Gene3D" id="3.40.50.970">
    <property type="match status" value="2"/>
</dbReference>
<dbReference type="InterPro" id="IPR002880">
    <property type="entry name" value="Pyrv_Fd/Flavodoxin_OxRdtase_N"/>
</dbReference>
<comment type="caution">
    <text evidence="10">The sequence shown here is derived from an EMBL/GenBank/DDBJ whole genome shotgun (WGS) entry which is preliminary data.</text>
</comment>